<gene>
    <name evidence="1" type="ORF">CWI82_03905</name>
</gene>
<protein>
    <submittedName>
        <fullName evidence="1">TolC family protein</fullName>
    </submittedName>
</protein>
<organism evidence="1 2">
    <name type="scientific">Pseudidiomarina tainanensis</name>
    <dbReference type="NCBI Taxonomy" id="502365"/>
    <lineage>
        <taxon>Bacteria</taxon>
        <taxon>Pseudomonadati</taxon>
        <taxon>Pseudomonadota</taxon>
        <taxon>Gammaproteobacteria</taxon>
        <taxon>Alteromonadales</taxon>
        <taxon>Idiomarinaceae</taxon>
        <taxon>Pseudidiomarina</taxon>
    </lineage>
</organism>
<comment type="caution">
    <text evidence="1">The sequence shown here is derived from an EMBL/GenBank/DDBJ whole genome shotgun (WGS) entry which is preliminary data.</text>
</comment>
<dbReference type="Proteomes" id="UP000293092">
    <property type="component" value="Unassembled WGS sequence"/>
</dbReference>
<accession>A0ACD2HIR8</accession>
<sequence length="414" mass="46446">MAIFRFGLALLLITLINTPALAKNLSLREALTQTLNQNPTLLQFPYQLRVAEATRMQAALRPNPSLDIEFENLLGSGSQEGLSHLETTLAFSQVIELGGKLDSRIAVADAERELIEAEFNYAKIEILAETTTRFYRLLLLQELEKHQQIYLSRLQDTYQLAQQRFNLGGAPRGESMRVELAIATNQAKLKELGNQLVQARYELTSMWAESTEFNRVLGNFASDIAIPTRAKLESAVMRAPELLKLFDSERLLTAKLEALKAAAVADVRIGAGVRHNAANDDFGFVLNASIPFQLSNPQRGNIAQNRAEQNLVLAQQKMLREQLKSRANALLANVQVQTQMLTDLTEQLVPRAKTLVETIRNGYSDGIYSVLQILDAQEQLAELEKQQIQRQYATYQDLLQLERMTGQSFMEATL</sequence>
<reference evidence="1" key="1">
    <citation type="submission" date="2017-11" db="EMBL/GenBank/DDBJ databases">
        <title>Comparative genomic and phylogenomic analyses of the family Idiomarinaceae.</title>
        <authorList>
            <person name="Liu Y."/>
            <person name="Shao Z."/>
        </authorList>
    </citation>
    <scope>NUCLEOTIDE SEQUENCE</scope>
    <source>
        <strain evidence="1">PIN1</strain>
    </source>
</reference>
<evidence type="ECO:0000313" key="2">
    <source>
        <dbReference type="Proteomes" id="UP000293092"/>
    </source>
</evidence>
<dbReference type="EMBL" id="PIQJ01000001">
    <property type="protein sequence ID" value="RZQ56455.1"/>
    <property type="molecule type" value="Genomic_DNA"/>
</dbReference>
<proteinExistence type="predicted"/>
<evidence type="ECO:0000313" key="1">
    <source>
        <dbReference type="EMBL" id="RZQ56455.1"/>
    </source>
</evidence>
<keyword evidence="2" id="KW-1185">Reference proteome</keyword>
<name>A0ACD2HIR8_9GAMM</name>